<organism evidence="2 3">
    <name type="scientific">Caenorhabditis briggsae</name>
    <dbReference type="NCBI Taxonomy" id="6238"/>
    <lineage>
        <taxon>Eukaryota</taxon>
        <taxon>Metazoa</taxon>
        <taxon>Ecdysozoa</taxon>
        <taxon>Nematoda</taxon>
        <taxon>Chromadorea</taxon>
        <taxon>Rhabditida</taxon>
        <taxon>Rhabditina</taxon>
        <taxon>Rhabditomorpha</taxon>
        <taxon>Rhabditoidea</taxon>
        <taxon>Rhabditidae</taxon>
        <taxon>Peloderinae</taxon>
        <taxon>Caenorhabditis</taxon>
    </lineage>
</organism>
<name>A0AAE9JFT0_CAEBR</name>
<dbReference type="EMBL" id="CP092623">
    <property type="protein sequence ID" value="UMM26744.1"/>
    <property type="molecule type" value="Genomic_DNA"/>
</dbReference>
<dbReference type="Proteomes" id="UP000829354">
    <property type="component" value="Chromosome IV"/>
</dbReference>
<evidence type="ECO:0000313" key="3">
    <source>
        <dbReference type="Proteomes" id="UP000829354"/>
    </source>
</evidence>
<protein>
    <recommendedName>
        <fullName evidence="4">DUF38 domain-containing protein</fullName>
    </recommendedName>
</protein>
<gene>
    <name evidence="2" type="ORF">L5515_010318</name>
</gene>
<dbReference type="AlphaFoldDB" id="A0AAE9JFT0"/>
<reference evidence="2 3" key="1">
    <citation type="submission" date="2022-04" db="EMBL/GenBank/DDBJ databases">
        <title>Chromosome-level reference genomes for two strains of Caenorhabditis briggsae: an improved platform for comparative genomics.</title>
        <authorList>
            <person name="Stevens L."/>
            <person name="Andersen E."/>
        </authorList>
    </citation>
    <scope>NUCLEOTIDE SEQUENCE [LARGE SCALE GENOMIC DNA]</scope>
    <source>
        <strain evidence="2">VX34</strain>
        <tissue evidence="2">Whole-organism</tissue>
    </source>
</reference>
<accession>A0AAE9JFT0</accession>
<evidence type="ECO:0000256" key="1">
    <source>
        <dbReference type="SAM" id="MobiDB-lite"/>
    </source>
</evidence>
<evidence type="ECO:0000313" key="2">
    <source>
        <dbReference type="EMBL" id="UMM26744.1"/>
    </source>
</evidence>
<keyword evidence="3" id="KW-1185">Reference proteome</keyword>
<feature type="region of interest" description="Disordered" evidence="1">
    <location>
        <begin position="1"/>
        <end position="22"/>
    </location>
</feature>
<evidence type="ECO:0008006" key="4">
    <source>
        <dbReference type="Google" id="ProtNLM"/>
    </source>
</evidence>
<sequence>MTDSDSDSPPPSSSSGSSMESDLLPHEKILSGETWQQCVRRCNYKRCSMKEAHEYLLEQIRLRKEQDEQEAGSADLIIAQIRSSFDRPLPPPLRNHQFKPENQGLIEQERVEYSPEIYDPMPMPERDPNLDIQMEDIQKVYVKNALDTLEDIKPDDEACYYVDLLYARKASVECRDAADKLENLKLEKLKLVIGFEKIQLQISRKLDEDYETTITYGRSEEGLHLMEFENTFFQDGTHYKIMAAVDFFFFLRIPGQFLNQISIEFEEYRSEQQPPQFIDMSILGVIAKLFKERLGDRKILVRNFKYMFNRGDDYLEPKKSYFYEFLQVLWPQELRHLVLRMWDDKEILASGSYDPVILNWPRYSVASSLEQWRDARTLDICDPLMCKYWISLLEIRNIKVLSMTAADLKKAQSVSRNYTITLTEPLRIEDVKEAFKGASGTFDKDPESPEFGFPLKLTRDHHEDTLIVITIESNKVDMDYKYLSQSSIQQN</sequence>
<proteinExistence type="predicted"/>